<comment type="caution">
    <text evidence="2">The sequence shown here is derived from an EMBL/GenBank/DDBJ whole genome shotgun (WGS) entry which is preliminary data.</text>
</comment>
<evidence type="ECO:0000256" key="1">
    <source>
        <dbReference type="SAM" id="MobiDB-lite"/>
    </source>
</evidence>
<gene>
    <name evidence="2" type="ORF">PAPOLLO_LOCUS22150</name>
</gene>
<feature type="region of interest" description="Disordered" evidence="1">
    <location>
        <begin position="14"/>
        <end position="49"/>
    </location>
</feature>
<dbReference type="AlphaFoldDB" id="A0A8S3XYN8"/>
<dbReference type="OrthoDB" id="6140287at2759"/>
<keyword evidence="3" id="KW-1185">Reference proteome</keyword>
<sequence>MVLQELVLYRRRFQNSPEPRMAPQSLPPQVDERPTSPTPGISAGSEASQPMVLEEQLDEDVPVLLGDAPKTETPMGPAIHKDIANLWQDILAKGLVQDLKESPLNTYLIPSNCNLLIASALNPGVKAVLTETSIKRDFFIQTIAARSCHFSLRCCRQYDHFG</sequence>
<dbReference type="Proteomes" id="UP000691718">
    <property type="component" value="Unassembled WGS sequence"/>
</dbReference>
<protein>
    <submittedName>
        <fullName evidence="2">(apollo) hypothetical protein</fullName>
    </submittedName>
</protein>
<evidence type="ECO:0000313" key="3">
    <source>
        <dbReference type="Proteomes" id="UP000691718"/>
    </source>
</evidence>
<reference evidence="2" key="1">
    <citation type="submission" date="2021-04" db="EMBL/GenBank/DDBJ databases">
        <authorList>
            <person name="Tunstrom K."/>
        </authorList>
    </citation>
    <scope>NUCLEOTIDE SEQUENCE</scope>
</reference>
<dbReference type="EMBL" id="CAJQZP010001359">
    <property type="protein sequence ID" value="CAG5041417.1"/>
    <property type="molecule type" value="Genomic_DNA"/>
</dbReference>
<name>A0A8S3XYN8_PARAO</name>
<evidence type="ECO:0000313" key="2">
    <source>
        <dbReference type="EMBL" id="CAG5041417.1"/>
    </source>
</evidence>
<accession>A0A8S3XYN8</accession>
<organism evidence="2 3">
    <name type="scientific">Parnassius apollo</name>
    <name type="common">Apollo butterfly</name>
    <name type="synonym">Papilio apollo</name>
    <dbReference type="NCBI Taxonomy" id="110799"/>
    <lineage>
        <taxon>Eukaryota</taxon>
        <taxon>Metazoa</taxon>
        <taxon>Ecdysozoa</taxon>
        <taxon>Arthropoda</taxon>
        <taxon>Hexapoda</taxon>
        <taxon>Insecta</taxon>
        <taxon>Pterygota</taxon>
        <taxon>Neoptera</taxon>
        <taxon>Endopterygota</taxon>
        <taxon>Lepidoptera</taxon>
        <taxon>Glossata</taxon>
        <taxon>Ditrysia</taxon>
        <taxon>Papilionoidea</taxon>
        <taxon>Papilionidae</taxon>
        <taxon>Parnassiinae</taxon>
        <taxon>Parnassini</taxon>
        <taxon>Parnassius</taxon>
        <taxon>Parnassius</taxon>
    </lineage>
</organism>
<proteinExistence type="predicted"/>